<accession>A0AB39KT36</accession>
<dbReference type="Gene3D" id="1.50.10.10">
    <property type="match status" value="1"/>
</dbReference>
<dbReference type="NCBIfam" id="NF009773">
    <property type="entry name" value="PRK13270.1"/>
    <property type="match status" value="1"/>
</dbReference>
<dbReference type="PRINTS" id="PR00744">
    <property type="entry name" value="GLHYDRLASE37"/>
</dbReference>
<feature type="signal peptide" evidence="3">
    <location>
        <begin position="1"/>
        <end position="20"/>
    </location>
</feature>
<dbReference type="EMBL" id="CP158375">
    <property type="protein sequence ID" value="XDO96772.1"/>
    <property type="molecule type" value="Genomic_DNA"/>
</dbReference>
<dbReference type="PROSITE" id="PS00928">
    <property type="entry name" value="TREHALASE_2"/>
    <property type="match status" value="1"/>
</dbReference>
<evidence type="ECO:0000313" key="4">
    <source>
        <dbReference type="EMBL" id="XDO96772.1"/>
    </source>
</evidence>
<dbReference type="InterPro" id="IPR008928">
    <property type="entry name" value="6-hairpin_glycosidase_sf"/>
</dbReference>
<dbReference type="Pfam" id="PF01204">
    <property type="entry name" value="Trehalase"/>
    <property type="match status" value="1"/>
</dbReference>
<name>A0AB39KT36_9CAUL</name>
<evidence type="ECO:0000256" key="2">
    <source>
        <dbReference type="ARBA" id="ARBA00023295"/>
    </source>
</evidence>
<sequence length="518" mass="58825">MLRNMVIAAATALSLGSAHAEIATPADLYGELFYQVQMRRLFPDGKTFVDATPRRSPEQILAEYRTKLWFSDEELKRFVIAHFDLPQEVLVPTPSTARPPMDAHISRLWPILTRQPAAPPPGSTALRLDEPYVVPGGRFREMYYWDSYFTMLGLAQDGRHDLIEAMVDDFGSLIDRYGRIPNGTRSYYLSRSQPPFFYLMVGLADQTDLALLKRRTDQMRREHAFWMEGEEDVKAGAASSRVVRLPDGATLNRYWDDRDTPRDESWREDILTAREGNRPAAEIFRDLRAGAESGWDFSARWLTDGQNLRTIRTTAFVPVDLNSLMYGMERAIANACRRLAEPECGEEFERRADARKVAIDRWLWSPERGAYVDYRWRDRKPSDLITAAGLYPLFVGAASQRQANIVAQKTWDELLAPGGLRTTTLNTGQQWDAPNGWAPLQWVAVKGLRNYGEDALAGEIGKRWLATVNREYQASGRMLEKYDIEEVRPGGGGEYPLQDGFGWTNGVTRALLALYPPS</sequence>
<dbReference type="PANTHER" id="PTHR23403:SF8">
    <property type="entry name" value="CYTOPLASMIC TREHALASE"/>
    <property type="match status" value="1"/>
</dbReference>
<dbReference type="InterPro" id="IPR012341">
    <property type="entry name" value="6hp_glycosidase-like_sf"/>
</dbReference>
<dbReference type="InterPro" id="IPR001661">
    <property type="entry name" value="Glyco_hydro_37"/>
</dbReference>
<gene>
    <name evidence="4" type="primary">treF</name>
    <name evidence="4" type="ORF">ABOZ73_18730</name>
</gene>
<dbReference type="GO" id="GO:0004555">
    <property type="term" value="F:alpha,alpha-trehalase activity"/>
    <property type="evidence" value="ECO:0007669"/>
    <property type="project" value="InterPro"/>
</dbReference>
<dbReference type="PROSITE" id="PS00927">
    <property type="entry name" value="TREHALASE_1"/>
    <property type="match status" value="1"/>
</dbReference>
<keyword evidence="3" id="KW-0732">Signal</keyword>
<keyword evidence="1" id="KW-0378">Hydrolase</keyword>
<dbReference type="SUPFAM" id="SSF48208">
    <property type="entry name" value="Six-hairpin glycosidases"/>
    <property type="match status" value="1"/>
</dbReference>
<protein>
    <submittedName>
        <fullName evidence="4">Alpha,alpha-trehalase TreF</fullName>
    </submittedName>
</protein>
<reference evidence="4" key="1">
    <citation type="submission" date="2024-06" db="EMBL/GenBank/DDBJ databases">
        <title>Caulobacter inopinatus, sp. nov.</title>
        <authorList>
            <person name="Donachie S.P."/>
        </authorList>
    </citation>
    <scope>NUCLEOTIDE SEQUENCE</scope>
    <source>
        <strain evidence="4">73W</strain>
    </source>
</reference>
<dbReference type="NCBIfam" id="NF009774">
    <property type="entry name" value="PRK13271.1"/>
    <property type="match status" value="1"/>
</dbReference>
<dbReference type="PANTHER" id="PTHR23403">
    <property type="entry name" value="TREHALASE"/>
    <property type="match status" value="1"/>
</dbReference>
<keyword evidence="2" id="KW-0326">Glycosidase</keyword>
<dbReference type="RefSeq" id="WP_369059612.1">
    <property type="nucleotide sequence ID" value="NZ_CP158375.1"/>
</dbReference>
<evidence type="ECO:0000256" key="1">
    <source>
        <dbReference type="ARBA" id="ARBA00022801"/>
    </source>
</evidence>
<dbReference type="AlphaFoldDB" id="A0AB39KT36"/>
<organism evidence="4">
    <name type="scientific">Caulobacter sp. 73W</name>
    <dbReference type="NCBI Taxonomy" id="3161137"/>
    <lineage>
        <taxon>Bacteria</taxon>
        <taxon>Pseudomonadati</taxon>
        <taxon>Pseudomonadota</taxon>
        <taxon>Alphaproteobacteria</taxon>
        <taxon>Caulobacterales</taxon>
        <taxon>Caulobacteraceae</taxon>
        <taxon>Caulobacter</taxon>
    </lineage>
</organism>
<evidence type="ECO:0000256" key="3">
    <source>
        <dbReference type="SAM" id="SignalP"/>
    </source>
</evidence>
<feature type="chain" id="PRO_5044226262" evidence="3">
    <location>
        <begin position="21"/>
        <end position="518"/>
    </location>
</feature>
<dbReference type="GO" id="GO:0005993">
    <property type="term" value="P:trehalose catabolic process"/>
    <property type="evidence" value="ECO:0007669"/>
    <property type="project" value="TreeGrafter"/>
</dbReference>
<proteinExistence type="predicted"/>
<dbReference type="InterPro" id="IPR018232">
    <property type="entry name" value="Glyco_hydro_37_CS"/>
</dbReference>